<comment type="caution">
    <text evidence="1">The sequence shown here is derived from an EMBL/GenBank/DDBJ whole genome shotgun (WGS) entry which is preliminary data.</text>
</comment>
<accession>A0A9D1J2T8</accession>
<proteinExistence type="predicted"/>
<evidence type="ECO:0000313" key="1">
    <source>
        <dbReference type="EMBL" id="HIR58837.1"/>
    </source>
</evidence>
<sequence>MNKDLKIIKKKYGEGMMHLCRELFPTLLEQEGLLPRLLHDNFKESRSLVKDIIDNNLEEEFKNYIYNQVDVENNYEEVGSKRPEELLKEAGYKLYECHNEEEIQSFRKYYSPGEALCTFNGGRLNRCFVFFAIKENVDEIKRENFPKPERQDEYGTSVISIQFTRDNSHTLSIKNRYNHTVNNPDSTFSNNLDNIIPGLTNSFDKYYGLHQSHLQNSFEIPGYVRANDGKYYKYNYEINNIYYCENNVIIDNFEVKEYPHEQYIVLDYFILDLKNKRIQTYWNDMELEDSFPNTIGTIKDIKIENDKDNKNILIKTDNSDEVDVIITLDKNNRIIALKNDKVENIGNSFLSYNNSLTSIELPNATSIGNRFLCYNKILTEIQLPNVTSIGNSFLCFNNSLTHIELQNATNIGNDFLLSNKLLTSIELPNVTSIGNRFLFNNVSLTSIALPNVTSVGNLFLHFNNSLISIELQNATNIGNYFLKYNNSLTSIELPNATSIGDGFLYSNRSLTSIELPNAQIIGDFFCDKCKNIDTVNIPLIPELEEKLKLNGKHI</sequence>
<gene>
    <name evidence="1" type="ORF">IAB38_02195</name>
</gene>
<name>A0A9D1J2T8_9FIRM</name>
<reference evidence="1" key="1">
    <citation type="submission" date="2020-10" db="EMBL/GenBank/DDBJ databases">
        <authorList>
            <person name="Gilroy R."/>
        </authorList>
    </citation>
    <scope>NUCLEOTIDE SEQUENCE</scope>
    <source>
        <strain evidence="1">CHK184-20233</strain>
    </source>
</reference>
<dbReference type="InterPro" id="IPR026906">
    <property type="entry name" value="LRR_5"/>
</dbReference>
<dbReference type="InterPro" id="IPR032675">
    <property type="entry name" value="LRR_dom_sf"/>
</dbReference>
<protein>
    <submittedName>
        <fullName evidence="1">Leucine-rich repeat protein</fullName>
    </submittedName>
</protein>
<dbReference type="Pfam" id="PF13306">
    <property type="entry name" value="LRR_5"/>
    <property type="match status" value="1"/>
</dbReference>
<dbReference type="Proteomes" id="UP000824232">
    <property type="component" value="Unassembled WGS sequence"/>
</dbReference>
<evidence type="ECO:0000313" key="2">
    <source>
        <dbReference type="Proteomes" id="UP000824232"/>
    </source>
</evidence>
<dbReference type="Gene3D" id="3.80.10.10">
    <property type="entry name" value="Ribonuclease Inhibitor"/>
    <property type="match status" value="1"/>
</dbReference>
<organism evidence="1 2">
    <name type="scientific">Candidatus Onthousia excrementipullorum</name>
    <dbReference type="NCBI Taxonomy" id="2840884"/>
    <lineage>
        <taxon>Bacteria</taxon>
        <taxon>Bacillati</taxon>
        <taxon>Bacillota</taxon>
        <taxon>Bacilli</taxon>
        <taxon>Candidatus Onthousia</taxon>
    </lineage>
</organism>
<dbReference type="AlphaFoldDB" id="A0A9D1J2T8"/>
<reference evidence="1" key="2">
    <citation type="journal article" date="2021" name="PeerJ">
        <title>Extensive microbial diversity within the chicken gut microbiome revealed by metagenomics and culture.</title>
        <authorList>
            <person name="Gilroy R."/>
            <person name="Ravi A."/>
            <person name="Getino M."/>
            <person name="Pursley I."/>
            <person name="Horton D.L."/>
            <person name="Alikhan N.F."/>
            <person name="Baker D."/>
            <person name="Gharbi K."/>
            <person name="Hall N."/>
            <person name="Watson M."/>
            <person name="Adriaenssens E.M."/>
            <person name="Foster-Nyarko E."/>
            <person name="Jarju S."/>
            <person name="Secka A."/>
            <person name="Antonio M."/>
            <person name="Oren A."/>
            <person name="Chaudhuri R.R."/>
            <person name="La Ragione R."/>
            <person name="Hildebrand F."/>
            <person name="Pallen M.J."/>
        </authorList>
    </citation>
    <scope>NUCLEOTIDE SEQUENCE</scope>
    <source>
        <strain evidence="1">CHK184-20233</strain>
    </source>
</reference>
<dbReference type="EMBL" id="DVHC01000025">
    <property type="protein sequence ID" value="HIR58837.1"/>
    <property type="molecule type" value="Genomic_DNA"/>
</dbReference>